<dbReference type="InterPro" id="IPR007209">
    <property type="entry name" value="RNaseL-inhib-like_metal-bd_dom"/>
</dbReference>
<dbReference type="PROSITE" id="PS00198">
    <property type="entry name" value="4FE4S_FER_1"/>
    <property type="match status" value="1"/>
</dbReference>
<sequence>MSFKEDKVIRLAVIDKDKCKPKKCQKECTKSCPVNRSGTKCIEIEDVAKIADNLCIGCNICTSVCPFNAIKIVKLPSQLANEIVNSYGENLFKLYKLPNPKQGRIIGILGENGIGKSTVMNILSKKILPNFGQDTITEEEVLKKVRGNEIQKYLKLLYTDQLKIAVKPQNIIGLVQKSGEKKVDEILQLYTSSKKYQEIVDVLELDKLKDNTIKTLSGGELQKLACAVTLMKEADVFIFDEPTNYLDVEYRIKVANLIKDLSSPTNYVFVVDHDMSILDFVADYIHIMYGEPGAYGVVATLYNTLEAINIYFDGYIPADNMRFRKEPFKLNELFQMNDQNNHTGLTSIVAYDDQVIKYDHFELKINQNKLTTETNMIIVLGKNGTGKSTYLNFLKSQLGLSISMKPQINDLAELIKNPKITVQNLLYEKIKEAFLSEMFLSDVIKLLGINKIYNKKVKKLSGGELQRLAITLCLGTPAQLFLIDEPSANLDIEQRFNVTKAIKRYLMHNKKIGFIVEHDILMAISMAKEQNSKIMVFGEDNIVDNIRYCSSTQFLDFSTGINLFLKTINTTFRTDYTNKRPKINKLNSTHDREQKNNHQYYV</sequence>
<evidence type="ECO:0000259" key="4">
    <source>
        <dbReference type="PROSITE" id="PS50893"/>
    </source>
</evidence>
<feature type="region of interest" description="Disordered" evidence="3">
    <location>
        <begin position="581"/>
        <end position="602"/>
    </location>
</feature>
<gene>
    <name evidence="6" type="ORF">Klosneuvirus_1_274</name>
</gene>
<proteinExistence type="predicted"/>
<organism evidence="6">
    <name type="scientific">Klosneuvirus KNV1</name>
    <dbReference type="NCBI Taxonomy" id="1977640"/>
    <lineage>
        <taxon>Viruses</taxon>
        <taxon>Varidnaviria</taxon>
        <taxon>Bamfordvirae</taxon>
        <taxon>Nucleocytoviricota</taxon>
        <taxon>Megaviricetes</taxon>
        <taxon>Imitervirales</taxon>
        <taxon>Mimiviridae</taxon>
        <taxon>Klosneuvirinae</taxon>
        <taxon>Klosneuvirus</taxon>
    </lineage>
</organism>
<feature type="domain" description="4Fe-4S ferredoxin-type" evidence="5">
    <location>
        <begin position="46"/>
        <end position="75"/>
    </location>
</feature>
<dbReference type="EMBL" id="KY684108">
    <property type="protein sequence ID" value="ARF11417.1"/>
    <property type="molecule type" value="Genomic_DNA"/>
</dbReference>
<dbReference type="PRINTS" id="PR01868">
    <property type="entry name" value="ABCEFAMILY"/>
</dbReference>
<dbReference type="Pfam" id="PF04068">
    <property type="entry name" value="Fer4_RLI"/>
    <property type="match status" value="1"/>
</dbReference>
<feature type="domain" description="ABC transporter" evidence="4">
    <location>
        <begin position="349"/>
        <end position="564"/>
    </location>
</feature>
<evidence type="ECO:0000256" key="2">
    <source>
        <dbReference type="ARBA" id="ARBA00022840"/>
    </source>
</evidence>
<dbReference type="InterPro" id="IPR017896">
    <property type="entry name" value="4Fe4S_Fe-S-bd"/>
</dbReference>
<dbReference type="InterPro" id="IPR013283">
    <property type="entry name" value="RLI1"/>
</dbReference>
<dbReference type="InterPro" id="IPR027417">
    <property type="entry name" value="P-loop_NTPase"/>
</dbReference>
<dbReference type="SUPFAM" id="SSF54862">
    <property type="entry name" value="4Fe-4S ferredoxins"/>
    <property type="match status" value="1"/>
</dbReference>
<evidence type="ECO:0000256" key="3">
    <source>
        <dbReference type="SAM" id="MobiDB-lite"/>
    </source>
</evidence>
<evidence type="ECO:0000256" key="1">
    <source>
        <dbReference type="ARBA" id="ARBA00022741"/>
    </source>
</evidence>
<dbReference type="InterPro" id="IPR003439">
    <property type="entry name" value="ABC_transporter-like_ATP-bd"/>
</dbReference>
<dbReference type="Gene3D" id="3.40.50.300">
    <property type="entry name" value="P-loop containing nucleotide triphosphate hydrolases"/>
    <property type="match status" value="2"/>
</dbReference>
<dbReference type="GO" id="GO:0005524">
    <property type="term" value="F:ATP binding"/>
    <property type="evidence" value="ECO:0007669"/>
    <property type="project" value="UniProtKB-KW"/>
</dbReference>
<reference evidence="6" key="1">
    <citation type="journal article" date="2017" name="Science">
        <title>Giant viruses with an expanded complement of translation system components.</title>
        <authorList>
            <person name="Schulz F."/>
            <person name="Yutin N."/>
            <person name="Ivanova N.N."/>
            <person name="Ortega D.R."/>
            <person name="Lee T.K."/>
            <person name="Vierheilig J."/>
            <person name="Daims H."/>
            <person name="Horn M."/>
            <person name="Wagner M."/>
            <person name="Jensen G.J."/>
            <person name="Kyrpides N.C."/>
            <person name="Koonin E.V."/>
            <person name="Woyke T."/>
        </authorList>
    </citation>
    <scope>NUCLEOTIDE SEQUENCE</scope>
    <source>
        <strain evidence="6">KNV1</strain>
    </source>
</reference>
<dbReference type="Pfam" id="PF00037">
    <property type="entry name" value="Fer4"/>
    <property type="match status" value="1"/>
</dbReference>
<name>A0A1V0SI78_9VIRU</name>
<dbReference type="GO" id="GO:0016887">
    <property type="term" value="F:ATP hydrolysis activity"/>
    <property type="evidence" value="ECO:0007669"/>
    <property type="project" value="InterPro"/>
</dbReference>
<evidence type="ECO:0000259" key="5">
    <source>
        <dbReference type="PROSITE" id="PS51379"/>
    </source>
</evidence>
<dbReference type="PROSITE" id="PS50893">
    <property type="entry name" value="ABC_TRANSPORTER_2"/>
    <property type="match status" value="2"/>
</dbReference>
<evidence type="ECO:0000313" key="6">
    <source>
        <dbReference type="EMBL" id="ARF11417.1"/>
    </source>
</evidence>
<dbReference type="SUPFAM" id="SSF52540">
    <property type="entry name" value="P-loop containing nucleoside triphosphate hydrolases"/>
    <property type="match status" value="2"/>
</dbReference>
<keyword evidence="2" id="KW-0067">ATP-binding</keyword>
<keyword evidence="1" id="KW-0547">Nucleotide-binding</keyword>
<dbReference type="NCBIfam" id="NF009945">
    <property type="entry name" value="PRK13409.1"/>
    <property type="match status" value="1"/>
</dbReference>
<dbReference type="Pfam" id="PF00005">
    <property type="entry name" value="ABC_tran"/>
    <property type="match status" value="2"/>
</dbReference>
<dbReference type="InterPro" id="IPR017900">
    <property type="entry name" value="4Fe4S_Fe_S_CS"/>
</dbReference>
<protein>
    <submittedName>
        <fullName evidence="6">ABC transporter</fullName>
    </submittedName>
</protein>
<dbReference type="PANTHER" id="PTHR19248">
    <property type="entry name" value="ATP-BINDING TRANSPORT PROTEIN-RELATED"/>
    <property type="match status" value="1"/>
</dbReference>
<dbReference type="PROSITE" id="PS51379">
    <property type="entry name" value="4FE4S_FER_2"/>
    <property type="match status" value="2"/>
</dbReference>
<feature type="domain" description="ABC transporter" evidence="4">
    <location>
        <begin position="70"/>
        <end position="314"/>
    </location>
</feature>
<feature type="domain" description="4Fe-4S ferredoxin-type" evidence="5">
    <location>
        <begin position="10"/>
        <end position="35"/>
    </location>
</feature>
<dbReference type="SMART" id="SM00382">
    <property type="entry name" value="AAA"/>
    <property type="match status" value="2"/>
</dbReference>
<dbReference type="InterPro" id="IPR003593">
    <property type="entry name" value="AAA+_ATPase"/>
</dbReference>
<accession>A0A1V0SI78</accession>